<dbReference type="AlphaFoldDB" id="A0A9W8TRC8"/>
<evidence type="ECO:0000256" key="1">
    <source>
        <dbReference type="SAM" id="MobiDB-lite"/>
    </source>
</evidence>
<dbReference type="Proteomes" id="UP001148614">
    <property type="component" value="Unassembled WGS sequence"/>
</dbReference>
<reference evidence="2" key="1">
    <citation type="submission" date="2022-07" db="EMBL/GenBank/DDBJ databases">
        <title>Genome Sequence of Xylaria arbuscula.</title>
        <authorList>
            <person name="Buettner E."/>
        </authorList>
    </citation>
    <scope>NUCLEOTIDE SEQUENCE</scope>
    <source>
        <strain evidence="2">VT107</strain>
    </source>
</reference>
<gene>
    <name evidence="2" type="ORF">NPX13_g2079</name>
</gene>
<sequence>MSSANTNAASTQGKSHGASSQQPSAPATTTSTSTADIITQAPPAQPSMEFPSPPVLQSFTISSNVDTVTTRDAQGKPVLVAYKDHDAPVSFGQRVKGSVQEAGERGANCALGCVCRVCCGIREE</sequence>
<comment type="caution">
    <text evidence="2">The sequence shown here is derived from an EMBL/GenBank/DDBJ whole genome shotgun (WGS) entry which is preliminary data.</text>
</comment>
<protein>
    <submittedName>
        <fullName evidence="2">Uncharacterized protein</fullName>
    </submittedName>
</protein>
<dbReference type="EMBL" id="JANPWZ010000208">
    <property type="protein sequence ID" value="KAJ3578486.1"/>
    <property type="molecule type" value="Genomic_DNA"/>
</dbReference>
<evidence type="ECO:0000313" key="3">
    <source>
        <dbReference type="Proteomes" id="UP001148614"/>
    </source>
</evidence>
<name>A0A9W8TRC8_9PEZI</name>
<organism evidence="2 3">
    <name type="scientific">Xylaria arbuscula</name>
    <dbReference type="NCBI Taxonomy" id="114810"/>
    <lineage>
        <taxon>Eukaryota</taxon>
        <taxon>Fungi</taxon>
        <taxon>Dikarya</taxon>
        <taxon>Ascomycota</taxon>
        <taxon>Pezizomycotina</taxon>
        <taxon>Sordariomycetes</taxon>
        <taxon>Xylariomycetidae</taxon>
        <taxon>Xylariales</taxon>
        <taxon>Xylariaceae</taxon>
        <taxon>Xylaria</taxon>
    </lineage>
</organism>
<keyword evidence="3" id="KW-1185">Reference proteome</keyword>
<proteinExistence type="predicted"/>
<feature type="region of interest" description="Disordered" evidence="1">
    <location>
        <begin position="1"/>
        <end position="55"/>
    </location>
</feature>
<evidence type="ECO:0000313" key="2">
    <source>
        <dbReference type="EMBL" id="KAJ3578486.1"/>
    </source>
</evidence>
<feature type="compositionally biased region" description="Low complexity" evidence="1">
    <location>
        <begin position="18"/>
        <end position="35"/>
    </location>
</feature>
<feature type="compositionally biased region" description="Polar residues" evidence="1">
    <location>
        <begin position="1"/>
        <end position="14"/>
    </location>
</feature>
<accession>A0A9W8TRC8</accession>